<evidence type="ECO:0000256" key="3">
    <source>
        <dbReference type="ARBA" id="ARBA00009381"/>
    </source>
</evidence>
<evidence type="ECO:0000313" key="12">
    <source>
        <dbReference type="Proteomes" id="UP001484239"/>
    </source>
</evidence>
<gene>
    <name evidence="11" type="primary">ggt</name>
    <name evidence="11" type="ORF">WI372_00085</name>
</gene>
<organism evidence="11 12">
    <name type="scientific">Gaopeijia maritima</name>
    <dbReference type="NCBI Taxonomy" id="3119007"/>
    <lineage>
        <taxon>Bacteria</taxon>
        <taxon>Pseudomonadati</taxon>
        <taxon>Gemmatimonadota</taxon>
        <taxon>Longimicrobiia</taxon>
        <taxon>Gaopeijiales</taxon>
        <taxon>Gaopeijiaceae</taxon>
        <taxon>Gaopeijia</taxon>
    </lineage>
</organism>
<evidence type="ECO:0000256" key="7">
    <source>
        <dbReference type="ARBA" id="ARBA00023315"/>
    </source>
</evidence>
<dbReference type="Gene3D" id="1.10.246.130">
    <property type="match status" value="1"/>
</dbReference>
<keyword evidence="9" id="KW-0317">Glutathione biosynthesis</keyword>
<comment type="catalytic activity">
    <reaction evidence="2 9">
        <text>glutathione + H2O = L-cysteinylglycine + L-glutamate</text>
        <dbReference type="Rhea" id="RHEA:28807"/>
        <dbReference type="ChEBI" id="CHEBI:15377"/>
        <dbReference type="ChEBI" id="CHEBI:29985"/>
        <dbReference type="ChEBI" id="CHEBI:57925"/>
        <dbReference type="ChEBI" id="CHEBI:61694"/>
        <dbReference type="EC" id="3.4.19.13"/>
    </reaction>
</comment>
<evidence type="ECO:0000256" key="10">
    <source>
        <dbReference type="SAM" id="MobiDB-lite"/>
    </source>
</evidence>
<dbReference type="NCBIfam" id="TIGR00066">
    <property type="entry name" value="g_glut_trans"/>
    <property type="match status" value="1"/>
</dbReference>
<dbReference type="SUPFAM" id="SSF56235">
    <property type="entry name" value="N-terminal nucleophile aminohydrolases (Ntn hydrolases)"/>
    <property type="match status" value="1"/>
</dbReference>
<dbReference type="PRINTS" id="PR01210">
    <property type="entry name" value="GGTRANSPTASE"/>
</dbReference>
<keyword evidence="4 9" id="KW-0808">Transferase</keyword>
<comment type="pathway">
    <text evidence="9">Sulfur metabolism; glutathione metabolism.</text>
</comment>
<keyword evidence="6 9" id="KW-0865">Zymogen</keyword>
<dbReference type="InterPro" id="IPR029055">
    <property type="entry name" value="Ntn_hydrolases_N"/>
</dbReference>
<dbReference type="PANTHER" id="PTHR43199">
    <property type="entry name" value="GLUTATHIONE HYDROLASE"/>
    <property type="match status" value="1"/>
</dbReference>
<evidence type="ECO:0000256" key="5">
    <source>
        <dbReference type="ARBA" id="ARBA00022801"/>
    </source>
</evidence>
<dbReference type="InterPro" id="IPR051792">
    <property type="entry name" value="GGT_bact"/>
</dbReference>
<comment type="catalytic activity">
    <reaction evidence="1 9">
        <text>an S-substituted glutathione + H2O = an S-substituted L-cysteinylglycine + L-glutamate</text>
        <dbReference type="Rhea" id="RHEA:59468"/>
        <dbReference type="ChEBI" id="CHEBI:15377"/>
        <dbReference type="ChEBI" id="CHEBI:29985"/>
        <dbReference type="ChEBI" id="CHEBI:90779"/>
        <dbReference type="ChEBI" id="CHEBI:143103"/>
        <dbReference type="EC" id="3.4.19.13"/>
    </reaction>
</comment>
<dbReference type="InterPro" id="IPR043138">
    <property type="entry name" value="GGT_lsub"/>
</dbReference>
<keyword evidence="12" id="KW-1185">Reference proteome</keyword>
<name>A0ABU9E5J1_9BACT</name>
<dbReference type="EMBL" id="JBBHLI010000001">
    <property type="protein sequence ID" value="MEK9499373.1"/>
    <property type="molecule type" value="Genomic_DNA"/>
</dbReference>
<comment type="PTM">
    <text evidence="9">Cleaved by autocatalysis into a large and a small subunit.</text>
</comment>
<dbReference type="EC" id="3.4.19.13" evidence="9"/>
<evidence type="ECO:0000256" key="9">
    <source>
        <dbReference type="RuleBase" id="RU368036"/>
    </source>
</evidence>
<dbReference type="Pfam" id="PF01019">
    <property type="entry name" value="G_glu_transpept"/>
    <property type="match status" value="1"/>
</dbReference>
<evidence type="ECO:0000256" key="1">
    <source>
        <dbReference type="ARBA" id="ARBA00001049"/>
    </source>
</evidence>
<comment type="subunit">
    <text evidence="9">This enzyme consists of two polypeptide chains, which are synthesized in precursor form from a single polypeptide.</text>
</comment>
<dbReference type="InterPro" id="IPR000101">
    <property type="entry name" value="GGT_peptidase"/>
</dbReference>
<evidence type="ECO:0000256" key="4">
    <source>
        <dbReference type="ARBA" id="ARBA00022679"/>
    </source>
</evidence>
<keyword evidence="5 9" id="KW-0378">Hydrolase</keyword>
<evidence type="ECO:0000256" key="6">
    <source>
        <dbReference type="ARBA" id="ARBA00023145"/>
    </source>
</evidence>
<evidence type="ECO:0000313" key="11">
    <source>
        <dbReference type="EMBL" id="MEK9499373.1"/>
    </source>
</evidence>
<evidence type="ECO:0000256" key="8">
    <source>
        <dbReference type="ARBA" id="ARBA00047417"/>
    </source>
</evidence>
<reference evidence="11 12" key="1">
    <citation type="submission" date="2024-02" db="EMBL/GenBank/DDBJ databases">
        <title>A novel Gemmatimonadota bacterium.</title>
        <authorList>
            <person name="Du Z.-J."/>
            <person name="Ye Y.-Q."/>
        </authorList>
    </citation>
    <scope>NUCLEOTIDE SEQUENCE [LARGE SCALE GENOMIC DNA]</scope>
    <source>
        <strain evidence="11 12">DH-20</strain>
    </source>
</reference>
<comment type="similarity">
    <text evidence="3 9">Belongs to the gamma-glutamyltransferase family.</text>
</comment>
<evidence type="ECO:0000256" key="2">
    <source>
        <dbReference type="ARBA" id="ARBA00001089"/>
    </source>
</evidence>
<comment type="catalytic activity">
    <reaction evidence="8 9">
        <text>an N-terminal (5-L-glutamyl)-[peptide] + an alpha-amino acid = 5-L-glutamyl amino acid + an N-terminal L-alpha-aminoacyl-[peptide]</text>
        <dbReference type="Rhea" id="RHEA:23904"/>
        <dbReference type="Rhea" id="RHEA-COMP:9780"/>
        <dbReference type="Rhea" id="RHEA-COMP:9795"/>
        <dbReference type="ChEBI" id="CHEBI:77644"/>
        <dbReference type="ChEBI" id="CHEBI:78597"/>
        <dbReference type="ChEBI" id="CHEBI:78599"/>
        <dbReference type="ChEBI" id="CHEBI:78608"/>
        <dbReference type="EC" id="2.3.2.2"/>
    </reaction>
</comment>
<comment type="caution">
    <text evidence="11">The sequence shown here is derived from an EMBL/GenBank/DDBJ whole genome shotgun (WGS) entry which is preliminary data.</text>
</comment>
<feature type="region of interest" description="Disordered" evidence="10">
    <location>
        <begin position="344"/>
        <end position="368"/>
    </location>
</feature>
<dbReference type="PANTHER" id="PTHR43199:SF1">
    <property type="entry name" value="GLUTATHIONE HYDROLASE PROENZYME"/>
    <property type="match status" value="1"/>
</dbReference>
<dbReference type="Proteomes" id="UP001484239">
    <property type="component" value="Unassembled WGS sequence"/>
</dbReference>
<accession>A0ABU9E5J1</accession>
<dbReference type="Gene3D" id="3.60.20.40">
    <property type="match status" value="1"/>
</dbReference>
<proteinExistence type="inferred from homology"/>
<protein>
    <recommendedName>
        <fullName evidence="9">Glutathione hydrolase proenzyme</fullName>
        <ecNumber evidence="9">2.3.2.2</ecNumber>
        <ecNumber evidence="9">3.4.19.13</ecNumber>
    </recommendedName>
    <component>
        <recommendedName>
            <fullName evidence="9">Glutathione hydrolase large chain</fullName>
        </recommendedName>
    </component>
    <component>
        <recommendedName>
            <fullName evidence="9">Glutathione hydrolase small chain</fullName>
        </recommendedName>
    </component>
</protein>
<sequence>MSSPRWPTDFPHPPGVGPVRGRSGAVASTDRLASEVGLEVLREGGNAVDATVAVAMALAVVNPEAGNLGGGGFLLIRTPDGGVYAQDHRSTAPAAATPNMFWSDDGGVTEASVIGHRAVAVPGSVRGLHDAHRRFGRLPWSRLVEPAVGLAEGFEVRPRFLHSLPPHIVAGLRRFPTSSAIFLPGGEPPATGSVLRQPDLADTLRRLRDQGADGFYAGPTAEGIAAEMERGGGLITLDDLSGYRAVWRSPVRFDYRGRTLWSMPPSSSGGVTLALTAHALSALPPLGEEHWHGVDHLHRLAEVWRRAFADRNRWLADPDRVSVPLDGLLDPDYGAARGRTIDPARASSSDEVAEGAPAFPPSEGDHTTHASIVDPQGMAVSFTTTLNTWYGSKLVAGGTGVLLNNEMDDFSTRPGVPNFFGLVQGEANAVAPGKRMLSAMTPTLVTEGRDLRLVVGSPGGATIITTVFQVVSNMLDFGWSLADAVAAPRVHHQHRPDRLDVEPGGLPDEVIRGLRARGHRVEVRPEEWGDVEAIALSADGELEAMADPRRGGVAVAW</sequence>
<dbReference type="GO" id="GO:0103068">
    <property type="term" value="F:leukotriene C4 gamma-glutamyl transferase activity"/>
    <property type="evidence" value="ECO:0007669"/>
    <property type="project" value="UniProtKB-EC"/>
</dbReference>
<keyword evidence="7 9" id="KW-0012">Acyltransferase</keyword>
<dbReference type="RefSeq" id="WP_405276013.1">
    <property type="nucleotide sequence ID" value="NZ_JBBHLI010000001.1"/>
</dbReference>
<dbReference type="InterPro" id="IPR043137">
    <property type="entry name" value="GGT_ssub_C"/>
</dbReference>
<feature type="region of interest" description="Disordered" evidence="10">
    <location>
        <begin position="1"/>
        <end position="25"/>
    </location>
</feature>
<dbReference type="EC" id="2.3.2.2" evidence="9"/>